<reference evidence="1 2" key="1">
    <citation type="journal article" date="2016" name="Sci. Rep.">
        <title>The genome sequence of the outbreeding globe artichoke constructed de novo incorporating a phase-aware low-pass sequencing strategy of F1 progeny.</title>
        <authorList>
            <person name="Scaglione D."/>
            <person name="Reyes-Chin-Wo S."/>
            <person name="Acquadro A."/>
            <person name="Froenicke L."/>
            <person name="Portis E."/>
            <person name="Beitel C."/>
            <person name="Tirone M."/>
            <person name="Mauro R."/>
            <person name="Lo Monaco A."/>
            <person name="Mauromicale G."/>
            <person name="Faccioli P."/>
            <person name="Cattivelli L."/>
            <person name="Rieseberg L."/>
            <person name="Michelmore R."/>
            <person name="Lanteri S."/>
        </authorList>
    </citation>
    <scope>NUCLEOTIDE SEQUENCE [LARGE SCALE GENOMIC DNA]</scope>
    <source>
        <strain evidence="1">2C</strain>
    </source>
</reference>
<organism evidence="1 2">
    <name type="scientific">Cynara cardunculus var. scolymus</name>
    <name type="common">Globe artichoke</name>
    <name type="synonym">Cynara scolymus</name>
    <dbReference type="NCBI Taxonomy" id="59895"/>
    <lineage>
        <taxon>Eukaryota</taxon>
        <taxon>Viridiplantae</taxon>
        <taxon>Streptophyta</taxon>
        <taxon>Embryophyta</taxon>
        <taxon>Tracheophyta</taxon>
        <taxon>Spermatophyta</taxon>
        <taxon>Magnoliopsida</taxon>
        <taxon>eudicotyledons</taxon>
        <taxon>Gunneridae</taxon>
        <taxon>Pentapetalae</taxon>
        <taxon>asterids</taxon>
        <taxon>campanulids</taxon>
        <taxon>Asterales</taxon>
        <taxon>Asteraceae</taxon>
        <taxon>Carduoideae</taxon>
        <taxon>Cardueae</taxon>
        <taxon>Carduinae</taxon>
        <taxon>Cynara</taxon>
    </lineage>
</organism>
<protein>
    <submittedName>
        <fullName evidence="1">Uncharacterized protein</fullName>
    </submittedName>
</protein>
<keyword evidence="2" id="KW-1185">Reference proteome</keyword>
<comment type="caution">
    <text evidence="1">The sequence shown here is derived from an EMBL/GenBank/DDBJ whole genome shotgun (WGS) entry which is preliminary data.</text>
</comment>
<dbReference type="AlphaFoldDB" id="A0A118K1S4"/>
<dbReference type="Proteomes" id="UP000243975">
    <property type="component" value="Unassembled WGS sequence"/>
</dbReference>
<dbReference type="Gramene" id="KVI03106">
    <property type="protein sequence ID" value="KVI03106"/>
    <property type="gene ID" value="Ccrd_018604"/>
</dbReference>
<evidence type="ECO:0000313" key="2">
    <source>
        <dbReference type="Proteomes" id="UP000243975"/>
    </source>
</evidence>
<sequence length="103" mass="11707">MIIRCRSRILVAENPTLLRTFCTVVEEANDVAEVVSPPSKESSNEKRLYRRLSALGATGGSTAQTLNQYIREGNFIKKIELERCVRDLRRYGKYHHALEGSKP</sequence>
<name>A0A118K1S4_CYNCS</name>
<dbReference type="STRING" id="59895.A0A118K1S4"/>
<evidence type="ECO:0000313" key="1">
    <source>
        <dbReference type="EMBL" id="KVI03106.1"/>
    </source>
</evidence>
<accession>A0A118K1S4</accession>
<dbReference type="EMBL" id="LEKV01002550">
    <property type="protein sequence ID" value="KVI03106.1"/>
    <property type="molecule type" value="Genomic_DNA"/>
</dbReference>
<proteinExistence type="predicted"/>
<gene>
    <name evidence="1" type="ORF">Ccrd_018604</name>
</gene>